<keyword evidence="8" id="KW-0695">RNA-directed DNA polymerase</keyword>
<keyword evidence="3" id="KW-0540">Nuclease</keyword>
<keyword evidence="1" id="KW-0808">Transferase</keyword>
<protein>
    <submittedName>
        <fullName evidence="8">Reverse transcriptase domain-containing protein</fullName>
    </submittedName>
</protein>
<evidence type="ECO:0000256" key="5">
    <source>
        <dbReference type="ARBA" id="ARBA00023268"/>
    </source>
</evidence>
<evidence type="ECO:0000256" key="2">
    <source>
        <dbReference type="ARBA" id="ARBA00022695"/>
    </source>
</evidence>
<feature type="domain" description="Integrase catalytic" evidence="7">
    <location>
        <begin position="963"/>
        <end position="1127"/>
    </location>
</feature>
<feature type="compositionally biased region" description="Low complexity" evidence="6">
    <location>
        <begin position="15"/>
        <end position="25"/>
    </location>
</feature>
<feature type="region of interest" description="Disordered" evidence="6">
    <location>
        <begin position="1"/>
        <end position="26"/>
    </location>
</feature>
<name>A0A6L2L6B8_TANCI</name>
<dbReference type="CDD" id="cd00303">
    <property type="entry name" value="retropepsin_like"/>
    <property type="match status" value="1"/>
</dbReference>
<dbReference type="GO" id="GO:0015074">
    <property type="term" value="P:DNA integration"/>
    <property type="evidence" value="ECO:0007669"/>
    <property type="project" value="InterPro"/>
</dbReference>
<dbReference type="Gene3D" id="3.10.10.10">
    <property type="entry name" value="HIV Type 1 Reverse Transcriptase, subunit A, domain 1"/>
    <property type="match status" value="1"/>
</dbReference>
<dbReference type="CDD" id="cd01647">
    <property type="entry name" value="RT_LTR"/>
    <property type="match status" value="1"/>
</dbReference>
<dbReference type="FunFam" id="3.30.70.270:FF:000020">
    <property type="entry name" value="Transposon Tf2-6 polyprotein-like Protein"/>
    <property type="match status" value="1"/>
</dbReference>
<keyword evidence="2" id="KW-0548">Nucleotidyltransferase</keyword>
<dbReference type="Gene3D" id="3.30.70.270">
    <property type="match status" value="3"/>
</dbReference>
<dbReference type="InterPro" id="IPR021109">
    <property type="entry name" value="Peptidase_aspartic_dom_sf"/>
</dbReference>
<evidence type="ECO:0000256" key="1">
    <source>
        <dbReference type="ARBA" id="ARBA00022679"/>
    </source>
</evidence>
<gene>
    <name evidence="8" type="ORF">Tci_029349</name>
</gene>
<evidence type="ECO:0000259" key="7">
    <source>
        <dbReference type="PROSITE" id="PS50994"/>
    </source>
</evidence>
<keyword evidence="4" id="KW-0378">Hydrolase</keyword>
<dbReference type="InterPro" id="IPR012337">
    <property type="entry name" value="RNaseH-like_sf"/>
</dbReference>
<evidence type="ECO:0000313" key="8">
    <source>
        <dbReference type="EMBL" id="GEU57371.1"/>
    </source>
</evidence>
<dbReference type="InterPro" id="IPR041577">
    <property type="entry name" value="RT_RNaseH_2"/>
</dbReference>
<evidence type="ECO:0000256" key="3">
    <source>
        <dbReference type="ARBA" id="ARBA00022722"/>
    </source>
</evidence>
<dbReference type="PROSITE" id="PS50994">
    <property type="entry name" value="INTEGRASE"/>
    <property type="match status" value="1"/>
</dbReference>
<keyword evidence="4" id="KW-0255">Endonuclease</keyword>
<dbReference type="EMBL" id="BKCJ010003819">
    <property type="protein sequence ID" value="GEU57371.1"/>
    <property type="molecule type" value="Genomic_DNA"/>
</dbReference>
<proteinExistence type="predicted"/>
<feature type="region of interest" description="Disordered" evidence="6">
    <location>
        <begin position="185"/>
        <end position="214"/>
    </location>
</feature>
<keyword evidence="5" id="KW-0511">Multifunctional enzyme</keyword>
<dbReference type="InterPro" id="IPR050951">
    <property type="entry name" value="Retrovirus_Pol_polyprotein"/>
</dbReference>
<dbReference type="Pfam" id="PF00665">
    <property type="entry name" value="rve"/>
    <property type="match status" value="1"/>
</dbReference>
<evidence type="ECO:0000256" key="4">
    <source>
        <dbReference type="ARBA" id="ARBA00022759"/>
    </source>
</evidence>
<reference evidence="8" key="1">
    <citation type="journal article" date="2019" name="Sci. Rep.">
        <title>Draft genome of Tanacetum cinerariifolium, the natural source of mosquito coil.</title>
        <authorList>
            <person name="Yamashiro T."/>
            <person name="Shiraishi A."/>
            <person name="Satake H."/>
            <person name="Nakayama K."/>
        </authorList>
    </citation>
    <scope>NUCLEOTIDE SEQUENCE</scope>
</reference>
<dbReference type="Pfam" id="PF17919">
    <property type="entry name" value="RT_RNaseH_2"/>
    <property type="match status" value="1"/>
</dbReference>
<sequence>MIAHHNDWDTLAQQSESSSSITSSSDPEIVALKTKMAEFNKNLMKVLQINQQVKAVTPSYETCGGPHSYNDWASHGQNPPPAYQAPAYQAPGYQAPVHQPPIPQPQVVTTTEFTNYMKANDAILKNMQTNMTSLTNSNLELKSMFGQFMKMNTASSLGLGTLPSNTVTNPKEDLKVKRKTEVTKDTIPPTNNESTKDVQPPVVQTKTPIPNSEPVVAPVAEPIAAPISAPKPNPKPLIPYPSRLHDQKLRDKTNDQKDKFFKMFQDLNFNIGFADALILMPKFGTTIKSFLTNKEKLYELARTLLNEHCSVVPLKKLPEKLGDPGKFLITCDFLGMDECLALADVSASINLMPLSVWNKLSLPELTPTLMTLELANRLISRPIGVAKDVFVKVGKFHFSADFVVVDFDADPLVPLILGRSFLKTERALIKVYAGELTLRVNNEAVTFNLDQTSRYSANYNDMTVNRIDVIDMACEEYSQEVLGLSDVIESGNPTLYYDQIVSTSYPTLTLFGDIDFLLEEVDDFLALKDDSISSEVELKDLPPHLEYAFFEGNDKFPVIISKDLSVEEKAALIKVLKSHKQAIAWKLFDIKGIDPEFYTHEILMEDDFEPAVQHQRRVNPKIHDVIKKEVLKLLDAGLIYPISDSPWVSSVHCVPKKGGFIVVKNEENELIPTRLVTGWRVCIDYHKLNEATRKDHFPLPFMDQMLERLTGNEYYFFLDGFSGYFYISIDPKDQEKPHSRVLTERLPTKMMEVFMDDFSVFGNSFETSLSHLDKILKWCEDTNLCLNWEKSHFMVKEGIVLDHKISKNSIEVDKAKVDVIVKLPHPTTVKDIRSFLGHVGFYRRLDFSKIAWPMTHLLKKDTPFFFSNECIEAFQTLKKKLIKAPILVSPDWDLPFELMCDASDFAIGMSSQQKNKFFKDVKHYFWDDPFLFKIYADQVIWQCVHGQESVDILKACHNGPIGGHHGPNYTAKKIFDVWGINFMWPFPSSRGNKYILVAVDYLSKWVEAKALPTNDARVVCKFLKSFFPRFVTPRAIISDRGTQFYNDQIAKVMLKYGVTHRLATTYHPQTSGQVEVSNRGLKRILERTVGENRASWSDKLDDALWAFRTAFKTPIGCTPYKLVLRVIIAKVQLNELNELRDQAYENSLMYKEKNKRLYDSKIKDRVFNVGDRVLLFNSRLKIFSGKLKTRWSRPFTITQVFPYGTVKLSQTDGPNFKVNGHRLKHYFGEDITKMVVSDLQTSLRTNEFGDWVKLSDPKQVLRGRHPMLILVVVMNKCVFVWRPALPFLVFCSFVCPRIPGF</sequence>
<dbReference type="Gene3D" id="2.40.70.10">
    <property type="entry name" value="Acid Proteases"/>
    <property type="match status" value="1"/>
</dbReference>
<dbReference type="InterPro" id="IPR043128">
    <property type="entry name" value="Rev_trsase/Diguanyl_cyclase"/>
</dbReference>
<dbReference type="GO" id="GO:0004519">
    <property type="term" value="F:endonuclease activity"/>
    <property type="evidence" value="ECO:0007669"/>
    <property type="project" value="UniProtKB-KW"/>
</dbReference>
<dbReference type="InterPro" id="IPR036397">
    <property type="entry name" value="RNaseH_sf"/>
</dbReference>
<dbReference type="Gene3D" id="3.30.420.10">
    <property type="entry name" value="Ribonuclease H-like superfamily/Ribonuclease H"/>
    <property type="match status" value="1"/>
</dbReference>
<dbReference type="PANTHER" id="PTHR37984">
    <property type="entry name" value="PROTEIN CBG26694"/>
    <property type="match status" value="1"/>
</dbReference>
<comment type="caution">
    <text evidence="8">The sequence shown here is derived from an EMBL/GenBank/DDBJ whole genome shotgun (WGS) entry which is preliminary data.</text>
</comment>
<dbReference type="InterPro" id="IPR043502">
    <property type="entry name" value="DNA/RNA_pol_sf"/>
</dbReference>
<dbReference type="GO" id="GO:0003964">
    <property type="term" value="F:RNA-directed DNA polymerase activity"/>
    <property type="evidence" value="ECO:0007669"/>
    <property type="project" value="UniProtKB-KW"/>
</dbReference>
<dbReference type="SUPFAM" id="SSF56672">
    <property type="entry name" value="DNA/RNA polymerases"/>
    <property type="match status" value="1"/>
</dbReference>
<dbReference type="GO" id="GO:0003676">
    <property type="term" value="F:nucleic acid binding"/>
    <property type="evidence" value="ECO:0007669"/>
    <property type="project" value="InterPro"/>
</dbReference>
<accession>A0A6L2L6B8</accession>
<dbReference type="InterPro" id="IPR001584">
    <property type="entry name" value="Integrase_cat-core"/>
</dbReference>
<dbReference type="PANTHER" id="PTHR37984:SF5">
    <property type="entry name" value="PROTEIN NYNRIN-LIKE"/>
    <property type="match status" value="1"/>
</dbReference>
<organism evidence="8">
    <name type="scientific">Tanacetum cinerariifolium</name>
    <name type="common">Dalmatian daisy</name>
    <name type="synonym">Chrysanthemum cinerariifolium</name>
    <dbReference type="NCBI Taxonomy" id="118510"/>
    <lineage>
        <taxon>Eukaryota</taxon>
        <taxon>Viridiplantae</taxon>
        <taxon>Streptophyta</taxon>
        <taxon>Embryophyta</taxon>
        <taxon>Tracheophyta</taxon>
        <taxon>Spermatophyta</taxon>
        <taxon>Magnoliopsida</taxon>
        <taxon>eudicotyledons</taxon>
        <taxon>Gunneridae</taxon>
        <taxon>Pentapetalae</taxon>
        <taxon>asterids</taxon>
        <taxon>campanulids</taxon>
        <taxon>Asterales</taxon>
        <taxon>Asteraceae</taxon>
        <taxon>Asteroideae</taxon>
        <taxon>Anthemideae</taxon>
        <taxon>Anthemidinae</taxon>
        <taxon>Tanacetum</taxon>
    </lineage>
</organism>
<dbReference type="SUPFAM" id="SSF53098">
    <property type="entry name" value="Ribonuclease H-like"/>
    <property type="match status" value="1"/>
</dbReference>
<evidence type="ECO:0000256" key="6">
    <source>
        <dbReference type="SAM" id="MobiDB-lite"/>
    </source>
</evidence>